<evidence type="ECO:0000256" key="1">
    <source>
        <dbReference type="SAM" id="MobiDB-lite"/>
    </source>
</evidence>
<name>A0ABR1LU03_9PEZI</name>
<feature type="region of interest" description="Disordered" evidence="1">
    <location>
        <begin position="117"/>
        <end position="137"/>
    </location>
</feature>
<accession>A0ABR1LU03</accession>
<sequence length="274" mass="31290">MLRKMGSAKIPCLMRQLKSTEFRKGLGLESHYDCNHHVLGVTNPFPTSPHRSSIISSSMSSSSMSNREAQKTDAEAKLAKSKHTLGLLKDFSRAILQQIESVEAEIKKAEEDVARATKREERAEGQEEDEEEEFRLSPSLVPDQCATAPEIALWARSDDLLDEFQDMRRLIRAGVYNEDVLRRMAIMKRGYAQTYVLRSYEKYDFPPGALGTKLRPAKCPRGCIGLRTNKDKDVPKDEDVYTPMGVSRKLENRPQNGRWYYPRPSSLRNEYKAE</sequence>
<reference evidence="2 3" key="1">
    <citation type="submission" date="2024-04" db="EMBL/GenBank/DDBJ databases">
        <title>Phyllosticta paracitricarpa is synonymous to the EU quarantine fungus P. citricarpa based on phylogenomic analyses.</title>
        <authorList>
            <consortium name="Lawrence Berkeley National Laboratory"/>
            <person name="Van ingen-buijs V.A."/>
            <person name="Van westerhoven A.C."/>
            <person name="Haridas S."/>
            <person name="Skiadas P."/>
            <person name="Martin F."/>
            <person name="Groenewald J.Z."/>
            <person name="Crous P.W."/>
            <person name="Seidl M.F."/>
        </authorList>
    </citation>
    <scope>NUCLEOTIDE SEQUENCE [LARGE SCALE GENOMIC DNA]</scope>
    <source>
        <strain evidence="2 3">CPC 17464</strain>
    </source>
</reference>
<dbReference type="EMBL" id="JBBPEH010000005">
    <property type="protein sequence ID" value="KAK7538174.1"/>
    <property type="molecule type" value="Genomic_DNA"/>
</dbReference>
<protein>
    <submittedName>
        <fullName evidence="2">Uncharacterized protein</fullName>
    </submittedName>
</protein>
<evidence type="ECO:0000313" key="2">
    <source>
        <dbReference type="EMBL" id="KAK7538174.1"/>
    </source>
</evidence>
<proteinExistence type="predicted"/>
<gene>
    <name evidence="2" type="ORF">J3D65DRAFT_666881</name>
</gene>
<feature type="region of interest" description="Disordered" evidence="1">
    <location>
        <begin position="232"/>
        <end position="274"/>
    </location>
</feature>
<evidence type="ECO:0000313" key="3">
    <source>
        <dbReference type="Proteomes" id="UP001360953"/>
    </source>
</evidence>
<dbReference type="GeneID" id="92035875"/>
<dbReference type="Proteomes" id="UP001360953">
    <property type="component" value="Unassembled WGS sequence"/>
</dbReference>
<organism evidence="2 3">
    <name type="scientific">Phyllosticta citribraziliensis</name>
    <dbReference type="NCBI Taxonomy" id="989973"/>
    <lineage>
        <taxon>Eukaryota</taxon>
        <taxon>Fungi</taxon>
        <taxon>Dikarya</taxon>
        <taxon>Ascomycota</taxon>
        <taxon>Pezizomycotina</taxon>
        <taxon>Dothideomycetes</taxon>
        <taxon>Dothideomycetes incertae sedis</taxon>
        <taxon>Botryosphaeriales</taxon>
        <taxon>Phyllostictaceae</taxon>
        <taxon>Phyllosticta</taxon>
    </lineage>
</organism>
<keyword evidence="3" id="KW-1185">Reference proteome</keyword>
<comment type="caution">
    <text evidence="2">The sequence shown here is derived from an EMBL/GenBank/DDBJ whole genome shotgun (WGS) entry which is preliminary data.</text>
</comment>
<dbReference type="RefSeq" id="XP_066655861.1">
    <property type="nucleotide sequence ID" value="XM_066802969.1"/>
</dbReference>